<evidence type="ECO:0000313" key="2">
    <source>
        <dbReference type="Proteomes" id="UP000621560"/>
    </source>
</evidence>
<reference evidence="1" key="1">
    <citation type="submission" date="2020-09" db="EMBL/GenBank/DDBJ databases">
        <title>A novel bacterium of genus Paenibacillus, isolated from South China Sea.</title>
        <authorList>
            <person name="Huang H."/>
            <person name="Mo K."/>
            <person name="Hu Y."/>
        </authorList>
    </citation>
    <scope>NUCLEOTIDE SEQUENCE</scope>
    <source>
        <strain evidence="1">IB182496</strain>
    </source>
</reference>
<sequence length="94" mass="10450">MQQPITDIVEHLSASHREMARVLEAKRHVAVRLAEGVHALPDENPAFEGMPVLIENAKLVTKSIVGYLNSLADLEETIADHLSHVFKEIDGQEE</sequence>
<accession>A0A927BYQ2</accession>
<name>A0A927BYQ2_9BACL</name>
<keyword evidence="2" id="KW-1185">Reference proteome</keyword>
<dbReference type="AlphaFoldDB" id="A0A927BYQ2"/>
<evidence type="ECO:0000313" key="1">
    <source>
        <dbReference type="EMBL" id="MBD2848195.1"/>
    </source>
</evidence>
<proteinExistence type="predicted"/>
<dbReference type="RefSeq" id="WP_190921295.1">
    <property type="nucleotide sequence ID" value="NZ_JACXIZ010000057.1"/>
</dbReference>
<gene>
    <name evidence="1" type="ORF">IDH44_23615</name>
</gene>
<dbReference type="EMBL" id="JACXIZ010000057">
    <property type="protein sequence ID" value="MBD2848195.1"/>
    <property type="molecule type" value="Genomic_DNA"/>
</dbReference>
<comment type="caution">
    <text evidence="1">The sequence shown here is derived from an EMBL/GenBank/DDBJ whole genome shotgun (WGS) entry which is preliminary data.</text>
</comment>
<dbReference type="Proteomes" id="UP000621560">
    <property type="component" value="Unassembled WGS sequence"/>
</dbReference>
<protein>
    <submittedName>
        <fullName evidence="1">Nucleoside-diphosphate sugar epimerase</fullName>
    </submittedName>
</protein>
<organism evidence="1 2">
    <name type="scientific">Paenibacillus sabuli</name>
    <dbReference type="NCBI Taxonomy" id="2772509"/>
    <lineage>
        <taxon>Bacteria</taxon>
        <taxon>Bacillati</taxon>
        <taxon>Bacillota</taxon>
        <taxon>Bacilli</taxon>
        <taxon>Bacillales</taxon>
        <taxon>Paenibacillaceae</taxon>
        <taxon>Paenibacillus</taxon>
    </lineage>
</organism>